<name>A0A1H3DWY8_9EURY</name>
<organism evidence="2 3">
    <name type="scientific">Halopenitus persicus</name>
    <dbReference type="NCBI Taxonomy" id="1048396"/>
    <lineage>
        <taxon>Archaea</taxon>
        <taxon>Methanobacteriati</taxon>
        <taxon>Methanobacteriota</taxon>
        <taxon>Stenosarchaea group</taxon>
        <taxon>Halobacteria</taxon>
        <taxon>Halobacteriales</taxon>
        <taxon>Haloferacaceae</taxon>
        <taxon>Halopenitus</taxon>
    </lineage>
</organism>
<feature type="transmembrane region" description="Helical" evidence="1">
    <location>
        <begin position="50"/>
        <end position="74"/>
    </location>
</feature>
<feature type="transmembrane region" description="Helical" evidence="1">
    <location>
        <begin position="16"/>
        <end position="38"/>
    </location>
</feature>
<accession>A0A1H3DWY8</accession>
<keyword evidence="3" id="KW-1185">Reference proteome</keyword>
<keyword evidence="1" id="KW-0812">Transmembrane</keyword>
<keyword evidence="1" id="KW-1133">Transmembrane helix</keyword>
<dbReference type="AlphaFoldDB" id="A0A1H3DWY8"/>
<dbReference type="EMBL" id="FNPC01000001">
    <property type="protein sequence ID" value="SDX70204.1"/>
    <property type="molecule type" value="Genomic_DNA"/>
</dbReference>
<dbReference type="Proteomes" id="UP000199079">
    <property type="component" value="Unassembled WGS sequence"/>
</dbReference>
<sequence>MARLRSEHARRIRDSNAILILVFLAMAISFGPFVALVTNGPSSPTEPVLLVSWWTGAVTLVGYGTVHLLAALADAGRFRDDYGTEYASVAVVFCHALGQRLLVVVSVGFALVLLSILGTGVGIPFVLLAPLGSFGAVLLGPPTAIPMNRRVSERLGENRHG</sequence>
<gene>
    <name evidence="2" type="ORF">SAMN05216564_101159</name>
</gene>
<proteinExistence type="predicted"/>
<evidence type="ECO:0000256" key="1">
    <source>
        <dbReference type="SAM" id="Phobius"/>
    </source>
</evidence>
<feature type="transmembrane region" description="Helical" evidence="1">
    <location>
        <begin position="86"/>
        <end position="117"/>
    </location>
</feature>
<feature type="transmembrane region" description="Helical" evidence="1">
    <location>
        <begin position="123"/>
        <end position="145"/>
    </location>
</feature>
<keyword evidence="1" id="KW-0472">Membrane</keyword>
<reference evidence="3" key="1">
    <citation type="submission" date="2016-10" db="EMBL/GenBank/DDBJ databases">
        <authorList>
            <person name="Varghese N."/>
            <person name="Submissions S."/>
        </authorList>
    </citation>
    <scope>NUCLEOTIDE SEQUENCE [LARGE SCALE GENOMIC DNA]</scope>
    <source>
        <strain evidence="3">DC30,IBRC 10041,KCTC 4046</strain>
    </source>
</reference>
<protein>
    <submittedName>
        <fullName evidence="2">Uncharacterized protein</fullName>
    </submittedName>
</protein>
<evidence type="ECO:0000313" key="3">
    <source>
        <dbReference type="Proteomes" id="UP000199079"/>
    </source>
</evidence>
<evidence type="ECO:0000313" key="2">
    <source>
        <dbReference type="EMBL" id="SDX70204.1"/>
    </source>
</evidence>